<keyword evidence="4 8" id="KW-0067">ATP-binding</keyword>
<protein>
    <recommendedName>
        <fullName evidence="1">methionine--tRNA ligase</fullName>
        <ecNumber evidence="1">6.1.1.10</ecNumber>
    </recommendedName>
</protein>
<feature type="domain" description="Methionyl/Leucyl tRNA synthetase" evidence="9">
    <location>
        <begin position="101"/>
        <end position="465"/>
    </location>
</feature>
<dbReference type="SUPFAM" id="SSF52374">
    <property type="entry name" value="Nucleotidylyl transferase"/>
    <property type="match status" value="1"/>
</dbReference>
<comment type="similarity">
    <text evidence="8">Belongs to the class-I aminoacyl-tRNA synthetase family.</text>
</comment>
<evidence type="ECO:0000256" key="6">
    <source>
        <dbReference type="ARBA" id="ARBA00023146"/>
    </source>
</evidence>
<dbReference type="Gene3D" id="1.10.730.10">
    <property type="entry name" value="Isoleucyl-tRNA Synthetase, Domain 1"/>
    <property type="match status" value="1"/>
</dbReference>
<comment type="catalytic activity">
    <reaction evidence="7">
        <text>tRNA(Met) + L-methionine + ATP = L-methionyl-tRNA(Met) + AMP + diphosphate</text>
        <dbReference type="Rhea" id="RHEA:13481"/>
        <dbReference type="Rhea" id="RHEA-COMP:9667"/>
        <dbReference type="Rhea" id="RHEA-COMP:9698"/>
        <dbReference type="ChEBI" id="CHEBI:30616"/>
        <dbReference type="ChEBI" id="CHEBI:33019"/>
        <dbReference type="ChEBI" id="CHEBI:57844"/>
        <dbReference type="ChEBI" id="CHEBI:78442"/>
        <dbReference type="ChEBI" id="CHEBI:78530"/>
        <dbReference type="ChEBI" id="CHEBI:456215"/>
        <dbReference type="EC" id="6.1.1.10"/>
    </reaction>
</comment>
<dbReference type="InterPro" id="IPR023457">
    <property type="entry name" value="Met-tRNA_synth_2"/>
</dbReference>
<name>F4Q4T6_CACFS</name>
<dbReference type="GO" id="GO:0004825">
    <property type="term" value="F:methionine-tRNA ligase activity"/>
    <property type="evidence" value="ECO:0007669"/>
    <property type="project" value="UniProtKB-EC"/>
</dbReference>
<keyword evidence="11" id="KW-1185">Reference proteome</keyword>
<evidence type="ECO:0000256" key="3">
    <source>
        <dbReference type="ARBA" id="ARBA00022741"/>
    </source>
</evidence>
<gene>
    <name evidence="10" type="primary">mmetS</name>
    <name evidence="10" type="ORF">DFA_08883</name>
</gene>
<dbReference type="GO" id="GO:0006431">
    <property type="term" value="P:methionyl-tRNA aminoacylation"/>
    <property type="evidence" value="ECO:0007669"/>
    <property type="project" value="InterPro"/>
</dbReference>
<evidence type="ECO:0000256" key="5">
    <source>
        <dbReference type="ARBA" id="ARBA00022917"/>
    </source>
</evidence>
<dbReference type="FunFam" id="2.170.220.10:FF:000001">
    <property type="entry name" value="methionine--tRNA ligase, mitochondrial"/>
    <property type="match status" value="1"/>
</dbReference>
<keyword evidence="5 8" id="KW-0648">Protein biosynthesis</keyword>
<evidence type="ECO:0000256" key="1">
    <source>
        <dbReference type="ARBA" id="ARBA00012838"/>
    </source>
</evidence>
<dbReference type="RefSeq" id="XP_004356366.1">
    <property type="nucleotide sequence ID" value="XM_004356313.1"/>
</dbReference>
<keyword evidence="3 8" id="KW-0547">Nucleotide-binding</keyword>
<evidence type="ECO:0000313" key="11">
    <source>
        <dbReference type="Proteomes" id="UP000007797"/>
    </source>
</evidence>
<dbReference type="InterPro" id="IPR014758">
    <property type="entry name" value="Met-tRNA_synth"/>
</dbReference>
<dbReference type="PANTHER" id="PTHR43326">
    <property type="entry name" value="METHIONYL-TRNA SYNTHETASE"/>
    <property type="match status" value="1"/>
</dbReference>
<evidence type="ECO:0000256" key="7">
    <source>
        <dbReference type="ARBA" id="ARBA00047364"/>
    </source>
</evidence>
<dbReference type="Pfam" id="PF09334">
    <property type="entry name" value="tRNA-synt_1g"/>
    <property type="match status" value="1"/>
</dbReference>
<evidence type="ECO:0000256" key="2">
    <source>
        <dbReference type="ARBA" id="ARBA00022598"/>
    </source>
</evidence>
<reference evidence="11" key="1">
    <citation type="journal article" date="2011" name="Genome Res.">
        <title>Phylogeny-wide analysis of social amoeba genomes highlights ancient origins for complex intercellular communication.</title>
        <authorList>
            <person name="Heidel A.J."/>
            <person name="Lawal H.M."/>
            <person name="Felder M."/>
            <person name="Schilde C."/>
            <person name="Helps N.R."/>
            <person name="Tunggal B."/>
            <person name="Rivero F."/>
            <person name="John U."/>
            <person name="Schleicher M."/>
            <person name="Eichinger L."/>
            <person name="Platzer M."/>
            <person name="Noegel A.A."/>
            <person name="Schaap P."/>
            <person name="Gloeckner G."/>
        </authorList>
    </citation>
    <scope>NUCLEOTIDE SEQUENCE [LARGE SCALE GENOMIC DNA]</scope>
    <source>
        <strain evidence="11">SH3</strain>
    </source>
</reference>
<dbReference type="Gene3D" id="3.40.50.620">
    <property type="entry name" value="HUPs"/>
    <property type="match status" value="1"/>
</dbReference>
<dbReference type="SUPFAM" id="SSF47323">
    <property type="entry name" value="Anticodon-binding domain of a subclass of class I aminoacyl-tRNA synthetases"/>
    <property type="match status" value="1"/>
</dbReference>
<evidence type="ECO:0000256" key="4">
    <source>
        <dbReference type="ARBA" id="ARBA00022840"/>
    </source>
</evidence>
<dbReference type="CDD" id="cd07957">
    <property type="entry name" value="Anticodon_Ia_Met"/>
    <property type="match status" value="1"/>
</dbReference>
<dbReference type="InterPro" id="IPR033911">
    <property type="entry name" value="MetRS_core"/>
</dbReference>
<dbReference type="GeneID" id="14869972"/>
<sequence length="640" mass="72099">MMIVGRLSKQFIQRGSSIGSGVGSLSSSSSSSSLYSFTNYNNNTNTKWYSTTTTSTTSTTNTATTTTTTTAATLTRHQTINEFKRNLSSISGHKTVNGPKYITTPIFYVNASPHIGHLYTALLADAACRWNKLKGFPTFLVTGTDEHGTKVQEAAKKNNQNTLQYCDSISSTFKQLFELANIEMNDYIRTTQDRHKKSVHCIWDQLIKSGHIYKGRYEGWYCTSDEAFLTEEQIEDKVINEKTKETIKVSKESGNPVVFTVEENYMFKLSAFKEQIKEWLVATPNPITPASRVSQVLNALDGLRDLSVSRPSSRVEWGIRVPGDDSQTIYVWLDALTNYLTVAGYPNQTDPLSVWNYNVEHLIGKDIIKFHTVYWVAFLSAIGAKLPSRVVAHAHWTVERVKMSKSLGNVIDPFKTIEQFGVDPIRYFLLRCGGMENDGDFSTLEVISKLNNDLADTYGNLVSRSSSGSLLPTNTFPTRPSDNDLLPIDKDLINSINNLKGHIEDKFDRYDFKGGLEDIIEFLYTVNKYFVEIAPWTLVPKPGKKAGDLVRLNNVMYIIFESIRVSTLLLSSIIPQSAVKVLDHLSIPPKDRSFDQLFYGYQYTTDKKEVNSTLVLFNKFIKDDEMIASPPINSQKKKNK</sequence>
<keyword evidence="6 8" id="KW-0030">Aminoacyl-tRNA synthetase</keyword>
<dbReference type="EC" id="6.1.1.10" evidence="1"/>
<evidence type="ECO:0000313" key="10">
    <source>
        <dbReference type="EMBL" id="EGG17882.1"/>
    </source>
</evidence>
<dbReference type="EMBL" id="GL883021">
    <property type="protein sequence ID" value="EGG17882.1"/>
    <property type="molecule type" value="Genomic_DNA"/>
</dbReference>
<keyword evidence="2 8" id="KW-0436">Ligase</keyword>
<accession>F4Q4T6</accession>
<evidence type="ECO:0000259" key="9">
    <source>
        <dbReference type="Pfam" id="PF09334"/>
    </source>
</evidence>
<dbReference type="KEGG" id="dfa:DFA_08883"/>
<dbReference type="PANTHER" id="PTHR43326:SF1">
    <property type="entry name" value="METHIONINE--TRNA LIGASE, MITOCHONDRIAL"/>
    <property type="match status" value="1"/>
</dbReference>
<dbReference type="InterPro" id="IPR014729">
    <property type="entry name" value="Rossmann-like_a/b/a_fold"/>
</dbReference>
<proteinExistence type="inferred from homology"/>
<dbReference type="STRING" id="1054147.F4Q4T6"/>
<dbReference type="Gene3D" id="2.170.220.10">
    <property type="match status" value="1"/>
</dbReference>
<dbReference type="GO" id="GO:0005524">
    <property type="term" value="F:ATP binding"/>
    <property type="evidence" value="ECO:0007669"/>
    <property type="project" value="UniProtKB-KW"/>
</dbReference>
<dbReference type="OrthoDB" id="24670at2759"/>
<dbReference type="CDD" id="cd00814">
    <property type="entry name" value="MetRS_core"/>
    <property type="match status" value="1"/>
</dbReference>
<dbReference type="Proteomes" id="UP000007797">
    <property type="component" value="Unassembled WGS sequence"/>
</dbReference>
<evidence type="ECO:0000256" key="8">
    <source>
        <dbReference type="RuleBase" id="RU363039"/>
    </source>
</evidence>
<dbReference type="GO" id="GO:0005739">
    <property type="term" value="C:mitochondrion"/>
    <property type="evidence" value="ECO:0007669"/>
    <property type="project" value="UniProtKB-ARBA"/>
</dbReference>
<dbReference type="NCBIfam" id="TIGR00398">
    <property type="entry name" value="metG"/>
    <property type="match status" value="1"/>
</dbReference>
<dbReference type="OMA" id="NMFLPDR"/>
<dbReference type="InterPro" id="IPR041872">
    <property type="entry name" value="Anticodon_Met"/>
</dbReference>
<dbReference type="AlphaFoldDB" id="F4Q4T6"/>
<dbReference type="PRINTS" id="PR01041">
    <property type="entry name" value="TRNASYNTHMET"/>
</dbReference>
<dbReference type="InterPro" id="IPR009080">
    <property type="entry name" value="tRNAsynth_Ia_anticodon-bd"/>
</dbReference>
<organism evidence="10 11">
    <name type="scientific">Cavenderia fasciculata</name>
    <name type="common">Slime mold</name>
    <name type="synonym">Dictyostelium fasciculatum</name>
    <dbReference type="NCBI Taxonomy" id="261658"/>
    <lineage>
        <taxon>Eukaryota</taxon>
        <taxon>Amoebozoa</taxon>
        <taxon>Evosea</taxon>
        <taxon>Eumycetozoa</taxon>
        <taxon>Dictyostelia</taxon>
        <taxon>Acytosteliales</taxon>
        <taxon>Cavenderiaceae</taxon>
        <taxon>Cavenderia</taxon>
    </lineage>
</organism>
<dbReference type="InterPro" id="IPR015413">
    <property type="entry name" value="Methionyl/Leucyl_tRNA_Synth"/>
</dbReference>